<evidence type="ECO:0000256" key="1">
    <source>
        <dbReference type="SAM" id="MobiDB-lite"/>
    </source>
</evidence>
<accession>A0ABP1H4D8</accession>
<feature type="region of interest" description="Disordered" evidence="1">
    <location>
        <begin position="57"/>
        <end position="92"/>
    </location>
</feature>
<keyword evidence="3" id="KW-1185">Reference proteome</keyword>
<dbReference type="Proteomes" id="UP001642409">
    <property type="component" value="Unassembled WGS sequence"/>
</dbReference>
<evidence type="ECO:0000313" key="3">
    <source>
        <dbReference type="Proteomes" id="UP001642409"/>
    </source>
</evidence>
<sequence>MINWVQQCTSIPEIFERCKKPERTRLQKNQRVERSSQLSIVLQTSLKESSEIDIKKRLQRQPQHGSRKKVVQWSEKHVRSMQRNPVPTALPPQRTVMLNSNALTTTGKSLITFTNKE</sequence>
<gene>
    <name evidence="2" type="ORF">HINF_LOCUS9112</name>
</gene>
<protein>
    <submittedName>
        <fullName evidence="2">Hypothetical_protein</fullName>
    </submittedName>
</protein>
<reference evidence="2 3" key="1">
    <citation type="submission" date="2024-07" db="EMBL/GenBank/DDBJ databases">
        <authorList>
            <person name="Akdeniz Z."/>
        </authorList>
    </citation>
    <scope>NUCLEOTIDE SEQUENCE [LARGE SCALE GENOMIC DNA]</scope>
</reference>
<organism evidence="2 3">
    <name type="scientific">Hexamita inflata</name>
    <dbReference type="NCBI Taxonomy" id="28002"/>
    <lineage>
        <taxon>Eukaryota</taxon>
        <taxon>Metamonada</taxon>
        <taxon>Diplomonadida</taxon>
        <taxon>Hexamitidae</taxon>
        <taxon>Hexamitinae</taxon>
        <taxon>Hexamita</taxon>
    </lineage>
</organism>
<dbReference type="EMBL" id="CAXDID020000019">
    <property type="protein sequence ID" value="CAL5985814.1"/>
    <property type="molecule type" value="Genomic_DNA"/>
</dbReference>
<name>A0ABP1H4D8_9EUKA</name>
<evidence type="ECO:0000313" key="2">
    <source>
        <dbReference type="EMBL" id="CAL5985814.1"/>
    </source>
</evidence>
<proteinExistence type="predicted"/>
<comment type="caution">
    <text evidence="2">The sequence shown here is derived from an EMBL/GenBank/DDBJ whole genome shotgun (WGS) entry which is preliminary data.</text>
</comment>